<evidence type="ECO:0000256" key="2">
    <source>
        <dbReference type="ARBA" id="ARBA00023125"/>
    </source>
</evidence>
<dbReference type="InterPro" id="IPR009057">
    <property type="entry name" value="Homeodomain-like_sf"/>
</dbReference>
<comment type="caution">
    <text evidence="7">The sequence shown here is derived from an EMBL/GenBank/DDBJ whole genome shotgun (WGS) entry which is preliminary data.</text>
</comment>
<evidence type="ECO:0000256" key="4">
    <source>
        <dbReference type="PROSITE-ProRule" id="PRU00335"/>
    </source>
</evidence>
<evidence type="ECO:0000313" key="8">
    <source>
        <dbReference type="Proteomes" id="UP000295388"/>
    </source>
</evidence>
<keyword evidence="3" id="KW-0804">Transcription</keyword>
<reference evidence="7 8" key="1">
    <citation type="submission" date="2019-03" db="EMBL/GenBank/DDBJ databases">
        <title>Genomic Encyclopedia of Type Strains, Phase III (KMG-III): the genomes of soil and plant-associated and newly described type strains.</title>
        <authorList>
            <person name="Whitman W."/>
        </authorList>
    </citation>
    <scope>NUCLEOTIDE SEQUENCE [LARGE SCALE GENOMIC DNA]</scope>
    <source>
        <strain evidence="7 8">VKM Ac-2527</strain>
    </source>
</reference>
<evidence type="ECO:0000256" key="5">
    <source>
        <dbReference type="SAM" id="MobiDB-lite"/>
    </source>
</evidence>
<dbReference type="RefSeq" id="WP_133799407.1">
    <property type="nucleotide sequence ID" value="NZ_SNWQ01000003.1"/>
</dbReference>
<dbReference type="GO" id="GO:0003700">
    <property type="term" value="F:DNA-binding transcription factor activity"/>
    <property type="evidence" value="ECO:0007669"/>
    <property type="project" value="TreeGrafter"/>
</dbReference>
<dbReference type="PANTHER" id="PTHR30055">
    <property type="entry name" value="HTH-TYPE TRANSCRIPTIONAL REGULATOR RUTR"/>
    <property type="match status" value="1"/>
</dbReference>
<keyword evidence="2 4" id="KW-0238">DNA-binding</keyword>
<name>A0A4R6KJZ5_9ACTN</name>
<feature type="DNA-binding region" description="H-T-H motif" evidence="4">
    <location>
        <begin position="52"/>
        <end position="71"/>
    </location>
</feature>
<evidence type="ECO:0000313" key="7">
    <source>
        <dbReference type="EMBL" id="TDO51463.1"/>
    </source>
</evidence>
<evidence type="ECO:0000259" key="6">
    <source>
        <dbReference type="PROSITE" id="PS50977"/>
    </source>
</evidence>
<feature type="compositionally biased region" description="Polar residues" evidence="5">
    <location>
        <begin position="7"/>
        <end position="18"/>
    </location>
</feature>
<dbReference type="Proteomes" id="UP000295388">
    <property type="component" value="Unassembled WGS sequence"/>
</dbReference>
<dbReference type="InterPro" id="IPR050109">
    <property type="entry name" value="HTH-type_TetR-like_transc_reg"/>
</dbReference>
<feature type="region of interest" description="Disordered" evidence="5">
    <location>
        <begin position="1"/>
        <end position="30"/>
    </location>
</feature>
<keyword evidence="8" id="KW-1185">Reference proteome</keyword>
<dbReference type="EMBL" id="SNWQ01000003">
    <property type="protein sequence ID" value="TDO51463.1"/>
    <property type="molecule type" value="Genomic_DNA"/>
</dbReference>
<dbReference type="AlphaFoldDB" id="A0A4R6KJZ5"/>
<keyword evidence="1" id="KW-0805">Transcription regulation</keyword>
<evidence type="ECO:0000256" key="3">
    <source>
        <dbReference type="ARBA" id="ARBA00023163"/>
    </source>
</evidence>
<feature type="domain" description="HTH tetR-type" evidence="6">
    <location>
        <begin position="29"/>
        <end position="89"/>
    </location>
</feature>
<dbReference type="Gene3D" id="1.10.357.10">
    <property type="entry name" value="Tetracycline Repressor, domain 2"/>
    <property type="match status" value="1"/>
</dbReference>
<accession>A0A4R6KJZ5</accession>
<evidence type="ECO:0000256" key="1">
    <source>
        <dbReference type="ARBA" id="ARBA00023015"/>
    </source>
</evidence>
<dbReference type="PROSITE" id="PS50977">
    <property type="entry name" value="HTH_TETR_2"/>
    <property type="match status" value="1"/>
</dbReference>
<dbReference type="OrthoDB" id="155497at2"/>
<dbReference type="GO" id="GO:0000976">
    <property type="term" value="F:transcription cis-regulatory region binding"/>
    <property type="evidence" value="ECO:0007669"/>
    <property type="project" value="TreeGrafter"/>
</dbReference>
<dbReference type="SUPFAM" id="SSF46689">
    <property type="entry name" value="Homeodomain-like"/>
    <property type="match status" value="1"/>
</dbReference>
<dbReference type="PANTHER" id="PTHR30055:SF234">
    <property type="entry name" value="HTH-TYPE TRANSCRIPTIONAL REGULATOR BETI"/>
    <property type="match status" value="1"/>
</dbReference>
<dbReference type="Pfam" id="PF00440">
    <property type="entry name" value="TetR_N"/>
    <property type="match status" value="1"/>
</dbReference>
<protein>
    <submittedName>
        <fullName evidence="7">TetR family transcriptional regulator</fullName>
    </submittedName>
</protein>
<dbReference type="InterPro" id="IPR001647">
    <property type="entry name" value="HTH_TetR"/>
</dbReference>
<organism evidence="7 8">
    <name type="scientific">Kribbella caucasensis</name>
    <dbReference type="NCBI Taxonomy" id="2512215"/>
    <lineage>
        <taxon>Bacteria</taxon>
        <taxon>Bacillati</taxon>
        <taxon>Actinomycetota</taxon>
        <taxon>Actinomycetes</taxon>
        <taxon>Propionibacteriales</taxon>
        <taxon>Kribbellaceae</taxon>
        <taxon>Kribbella</taxon>
    </lineage>
</organism>
<proteinExistence type="predicted"/>
<sequence length="221" mass="24515">MAHYALSMTTGDSASPTATEGRRRERKKLRTRQAISEVATGLFFERGFDAVTVAEIAAAADVAVQTVFNHFATKEDLFFDQTGWWTGPAQAIREAAPGVELIEALEEHYRAEVRDRAAAGYLVTWAKFRQTIEQSPALLDRQRRDAEQMEELIVAAVLERDPRLPHLKAHLIATLYAAAQKVLEAELARLLPVDGIQTDRVVATFEKAIGDVFAVLRRAVG</sequence>
<gene>
    <name evidence="7" type="ORF">EV643_103200</name>
</gene>
<dbReference type="PRINTS" id="PR00455">
    <property type="entry name" value="HTHTETR"/>
</dbReference>